<accession>A0A183K4X8</accession>
<evidence type="ECO:0000313" key="3">
    <source>
        <dbReference type="WBParaSite" id="SCUD_0001004901-mRNA-1"/>
    </source>
</evidence>
<sequence>MYLGRWSGFTQLINEIMLDPKILKEELLRLYHLEQLQTSSQPMDDNHLSTSACDHIIYLNVEITSLNHRT</sequence>
<name>A0A183K4X8_9TREM</name>
<dbReference type="WBParaSite" id="SCUD_0001004901-mRNA-1">
    <property type="protein sequence ID" value="SCUD_0001004901-mRNA-1"/>
    <property type="gene ID" value="SCUD_0001004901"/>
</dbReference>
<protein>
    <submittedName>
        <fullName evidence="1 3">Uncharacterized protein</fullName>
    </submittedName>
</protein>
<reference evidence="3" key="1">
    <citation type="submission" date="2016-06" db="UniProtKB">
        <authorList>
            <consortium name="WormBaseParasite"/>
        </authorList>
    </citation>
    <scope>IDENTIFICATION</scope>
</reference>
<proteinExistence type="predicted"/>
<evidence type="ECO:0000313" key="2">
    <source>
        <dbReference type="Proteomes" id="UP000279833"/>
    </source>
</evidence>
<gene>
    <name evidence="1" type="ORF">SCUD_LOCUS10049</name>
</gene>
<dbReference type="Proteomes" id="UP000279833">
    <property type="component" value="Unassembled WGS sequence"/>
</dbReference>
<organism evidence="3">
    <name type="scientific">Schistosoma curassoni</name>
    <dbReference type="NCBI Taxonomy" id="6186"/>
    <lineage>
        <taxon>Eukaryota</taxon>
        <taxon>Metazoa</taxon>
        <taxon>Spiralia</taxon>
        <taxon>Lophotrochozoa</taxon>
        <taxon>Platyhelminthes</taxon>
        <taxon>Trematoda</taxon>
        <taxon>Digenea</taxon>
        <taxon>Strigeidida</taxon>
        <taxon>Schistosomatoidea</taxon>
        <taxon>Schistosomatidae</taxon>
        <taxon>Schistosoma</taxon>
    </lineage>
</organism>
<dbReference type="AlphaFoldDB" id="A0A183K4X8"/>
<keyword evidence="2" id="KW-1185">Reference proteome</keyword>
<evidence type="ECO:0000313" key="1">
    <source>
        <dbReference type="EMBL" id="VDP38233.1"/>
    </source>
</evidence>
<reference evidence="1 2" key="2">
    <citation type="submission" date="2018-11" db="EMBL/GenBank/DDBJ databases">
        <authorList>
            <consortium name="Pathogen Informatics"/>
        </authorList>
    </citation>
    <scope>NUCLEOTIDE SEQUENCE [LARGE SCALE GENOMIC DNA]</scope>
    <source>
        <strain evidence="1">Dakar</strain>
        <strain evidence="2">Dakar, Senegal</strain>
    </source>
</reference>
<dbReference type="EMBL" id="UZAK01033553">
    <property type="protein sequence ID" value="VDP38233.1"/>
    <property type="molecule type" value="Genomic_DNA"/>
</dbReference>